<keyword evidence="4" id="KW-0653">Protein transport</keyword>
<dbReference type="GO" id="GO:0005634">
    <property type="term" value="C:nucleus"/>
    <property type="evidence" value="ECO:0007669"/>
    <property type="project" value="TreeGrafter"/>
</dbReference>
<dbReference type="GO" id="GO:0003924">
    <property type="term" value="F:GTPase activity"/>
    <property type="evidence" value="ECO:0007669"/>
    <property type="project" value="InterPro"/>
</dbReference>
<dbReference type="PROSITE" id="PS51419">
    <property type="entry name" value="RAB"/>
    <property type="match status" value="1"/>
</dbReference>
<dbReference type="InterPro" id="IPR001806">
    <property type="entry name" value="Small_GTPase"/>
</dbReference>
<dbReference type="PANTHER" id="PTHR24071:SF0">
    <property type="entry name" value="GTP-BINDING NUCLEAR PROTEIN RAN"/>
    <property type="match status" value="1"/>
</dbReference>
<comment type="similarity">
    <text evidence="1">Belongs to the small GTPase superfamily. Ran family.</text>
</comment>
<proteinExistence type="inferred from homology"/>
<dbReference type="SUPFAM" id="SSF52540">
    <property type="entry name" value="P-loop containing nucleoside triphosphate hydrolases"/>
    <property type="match status" value="1"/>
</dbReference>
<dbReference type="AlphaFoldDB" id="A0A6C0KQC3"/>
<dbReference type="EMBL" id="MN740963">
    <property type="protein sequence ID" value="QHU20205.1"/>
    <property type="molecule type" value="Genomic_DNA"/>
</dbReference>
<evidence type="ECO:0000256" key="2">
    <source>
        <dbReference type="ARBA" id="ARBA00022448"/>
    </source>
</evidence>
<dbReference type="GO" id="GO:0005525">
    <property type="term" value="F:GTP binding"/>
    <property type="evidence" value="ECO:0007669"/>
    <property type="project" value="UniProtKB-KW"/>
</dbReference>
<accession>A0A6C0KQC3</accession>
<dbReference type="InterPro" id="IPR005225">
    <property type="entry name" value="Small_GTP-bd"/>
</dbReference>
<dbReference type="SMART" id="SM00173">
    <property type="entry name" value="RAS"/>
    <property type="match status" value="1"/>
</dbReference>
<keyword evidence="3" id="KW-0547">Nucleotide-binding</keyword>
<keyword evidence="2" id="KW-0813">Transport</keyword>
<protein>
    <submittedName>
        <fullName evidence="6">Uncharacterized protein</fullName>
    </submittedName>
</protein>
<dbReference type="Pfam" id="PF00071">
    <property type="entry name" value="Ras"/>
    <property type="match status" value="1"/>
</dbReference>
<evidence type="ECO:0000256" key="1">
    <source>
        <dbReference type="ARBA" id="ARBA00008028"/>
    </source>
</evidence>
<name>A0A6C0KQC3_9ZZZZ</name>
<evidence type="ECO:0000256" key="4">
    <source>
        <dbReference type="ARBA" id="ARBA00022927"/>
    </source>
</evidence>
<dbReference type="PRINTS" id="PR00449">
    <property type="entry name" value="RASTRNSFRMNG"/>
</dbReference>
<evidence type="ECO:0000256" key="5">
    <source>
        <dbReference type="ARBA" id="ARBA00023134"/>
    </source>
</evidence>
<dbReference type="InterPro" id="IPR027417">
    <property type="entry name" value="P-loop_NTPase"/>
</dbReference>
<dbReference type="InterPro" id="IPR002041">
    <property type="entry name" value="Ran_GTPase"/>
</dbReference>
<dbReference type="GO" id="GO:0005737">
    <property type="term" value="C:cytoplasm"/>
    <property type="evidence" value="ECO:0007669"/>
    <property type="project" value="TreeGrafter"/>
</dbReference>
<dbReference type="SMART" id="SM00175">
    <property type="entry name" value="RAB"/>
    <property type="match status" value="1"/>
</dbReference>
<dbReference type="SMART" id="SM00174">
    <property type="entry name" value="RHO"/>
    <property type="match status" value="1"/>
</dbReference>
<dbReference type="GO" id="GO:0000054">
    <property type="term" value="P:ribosomal subunit export from nucleus"/>
    <property type="evidence" value="ECO:0007669"/>
    <property type="project" value="TreeGrafter"/>
</dbReference>
<evidence type="ECO:0000313" key="6">
    <source>
        <dbReference type="EMBL" id="QHU20205.1"/>
    </source>
</evidence>
<keyword evidence="5" id="KW-0342">GTP-binding</keyword>
<evidence type="ECO:0000256" key="3">
    <source>
        <dbReference type="ARBA" id="ARBA00022741"/>
    </source>
</evidence>
<dbReference type="PANTHER" id="PTHR24071">
    <property type="entry name" value="RAN GTPASE"/>
    <property type="match status" value="1"/>
</dbReference>
<sequence>MNHEVAKIIIVGDEGVGKTQLVSFLKSNIFESKYTPTERVDVSSIFTEDGYTFHMFDCCGSSDNLLHASDDWIDADVAIIVFDLSNETWLDIFQWVDDVSSIVGDQTPIIIVGAKCDLPCLFVNKGMIARALFALRRESRIVRYVETSAKNGQNCEHLLCLLKQYV</sequence>
<dbReference type="GO" id="GO:0006606">
    <property type="term" value="P:protein import into nucleus"/>
    <property type="evidence" value="ECO:0007669"/>
    <property type="project" value="TreeGrafter"/>
</dbReference>
<dbReference type="NCBIfam" id="TIGR00231">
    <property type="entry name" value="small_GTP"/>
    <property type="match status" value="1"/>
</dbReference>
<dbReference type="Gene3D" id="3.40.50.300">
    <property type="entry name" value="P-loop containing nucleotide triphosphate hydrolases"/>
    <property type="match status" value="1"/>
</dbReference>
<reference evidence="6" key="1">
    <citation type="journal article" date="2020" name="Nature">
        <title>Giant virus diversity and host interactions through global metagenomics.</title>
        <authorList>
            <person name="Schulz F."/>
            <person name="Roux S."/>
            <person name="Paez-Espino D."/>
            <person name="Jungbluth S."/>
            <person name="Walsh D.A."/>
            <person name="Denef V.J."/>
            <person name="McMahon K.D."/>
            <person name="Konstantinidis K.T."/>
            <person name="Eloe-Fadrosh E.A."/>
            <person name="Kyrpides N.C."/>
            <person name="Woyke T."/>
        </authorList>
    </citation>
    <scope>NUCLEOTIDE SEQUENCE</scope>
    <source>
        <strain evidence="6">GVMAG-S-3300013014-136</strain>
    </source>
</reference>
<organism evidence="6">
    <name type="scientific">viral metagenome</name>
    <dbReference type="NCBI Taxonomy" id="1070528"/>
    <lineage>
        <taxon>unclassified sequences</taxon>
        <taxon>metagenomes</taxon>
        <taxon>organismal metagenomes</taxon>
    </lineage>
</organism>